<feature type="domain" description="Methyltransferase FkbM" evidence="1">
    <location>
        <begin position="8"/>
        <end position="176"/>
    </location>
</feature>
<name>A0A7X1MB94_9ACTN</name>
<accession>A0A7X1MB94</accession>
<dbReference type="InterPro" id="IPR029063">
    <property type="entry name" value="SAM-dependent_MTases_sf"/>
</dbReference>
<dbReference type="SUPFAM" id="SSF53335">
    <property type="entry name" value="S-adenosyl-L-methionine-dependent methyltransferases"/>
    <property type="match status" value="1"/>
</dbReference>
<keyword evidence="2" id="KW-0808">Transferase</keyword>
<dbReference type="Gene3D" id="3.40.50.150">
    <property type="entry name" value="Vaccinia Virus protein VP39"/>
    <property type="match status" value="1"/>
</dbReference>
<dbReference type="Pfam" id="PF05050">
    <property type="entry name" value="Methyltransf_21"/>
    <property type="match status" value="1"/>
</dbReference>
<organism evidence="2 3">
    <name type="scientific">Streptomyces cupreus</name>
    <dbReference type="NCBI Taxonomy" id="2759956"/>
    <lineage>
        <taxon>Bacteria</taxon>
        <taxon>Bacillati</taxon>
        <taxon>Actinomycetota</taxon>
        <taxon>Actinomycetes</taxon>
        <taxon>Kitasatosporales</taxon>
        <taxon>Streptomycetaceae</taxon>
        <taxon>Streptomyces</taxon>
    </lineage>
</organism>
<dbReference type="PANTHER" id="PTHR36973">
    <property type="entry name" value="SLL1456 PROTEIN-RELATED"/>
    <property type="match status" value="1"/>
</dbReference>
<reference evidence="2 3" key="1">
    <citation type="submission" date="2020-08" db="EMBL/GenBank/DDBJ databases">
        <title>Streptomyces sp. PSKA01 genome sequencing and assembly.</title>
        <authorList>
            <person name="Mandal S."/>
            <person name="Maiti P.K."/>
            <person name="Das P."/>
        </authorList>
    </citation>
    <scope>NUCLEOTIDE SEQUENCE [LARGE SCALE GENOMIC DNA]</scope>
    <source>
        <strain evidence="2 3">PSKA01</strain>
    </source>
</reference>
<evidence type="ECO:0000259" key="1">
    <source>
        <dbReference type="Pfam" id="PF05050"/>
    </source>
</evidence>
<proteinExistence type="predicted"/>
<keyword evidence="2" id="KW-0489">Methyltransferase</keyword>
<dbReference type="PANTHER" id="PTHR36973:SF4">
    <property type="entry name" value="NODULATION PROTEIN"/>
    <property type="match status" value="1"/>
</dbReference>
<comment type="caution">
    <text evidence="2">The sequence shown here is derived from an EMBL/GenBank/DDBJ whole genome shotgun (WGS) entry which is preliminary data.</text>
</comment>
<keyword evidence="3" id="KW-1185">Reference proteome</keyword>
<dbReference type="EMBL" id="JACMSF010000010">
    <property type="protein sequence ID" value="MBC2902395.1"/>
    <property type="molecule type" value="Genomic_DNA"/>
</dbReference>
<dbReference type="InterPro" id="IPR006342">
    <property type="entry name" value="FkbM_mtfrase"/>
</dbReference>
<dbReference type="RefSeq" id="WP_186282304.1">
    <property type="nucleotide sequence ID" value="NZ_JACMSF010000010.1"/>
</dbReference>
<dbReference type="Proteomes" id="UP000584670">
    <property type="component" value="Unassembled WGS sequence"/>
</dbReference>
<dbReference type="GO" id="GO:0032259">
    <property type="term" value="P:methylation"/>
    <property type="evidence" value="ECO:0007669"/>
    <property type="project" value="UniProtKB-KW"/>
</dbReference>
<evidence type="ECO:0000313" key="2">
    <source>
        <dbReference type="EMBL" id="MBC2902395.1"/>
    </source>
</evidence>
<dbReference type="NCBIfam" id="TIGR01444">
    <property type="entry name" value="fkbM_fam"/>
    <property type="match status" value="1"/>
</dbReference>
<gene>
    <name evidence="2" type="ORF">H4N64_12380</name>
</gene>
<dbReference type="GO" id="GO:0008171">
    <property type="term" value="F:O-methyltransferase activity"/>
    <property type="evidence" value="ECO:0007669"/>
    <property type="project" value="TreeGrafter"/>
</dbReference>
<evidence type="ECO:0000313" key="3">
    <source>
        <dbReference type="Proteomes" id="UP000584670"/>
    </source>
</evidence>
<dbReference type="InterPro" id="IPR053188">
    <property type="entry name" value="FkbM_Methyltransferase"/>
</dbReference>
<protein>
    <submittedName>
        <fullName evidence="2">FkbM family methyltransferase</fullName>
    </submittedName>
</protein>
<sequence>MDIDAVVDVGANVGQYAIGLRQAGFQGDIISFEPVLASFQELARNAARDPRWHCRNIALGSRRHIAEIHVLGDSRASSLLQPSSRPITTPTVLEQVGTQEVTVETLDQEIAGLAPDTRLYLKLDVEGYEREVLEGAPRALSRALAIELELSLVPLWEGSPVFFDMIKYVTHLGFRVASVECVTESPRSGEMFQVDGIFMRRDTNTPGSPGSRH</sequence>
<dbReference type="AlphaFoldDB" id="A0A7X1MB94"/>